<protein>
    <submittedName>
        <fullName evidence="1">Uncharacterized protein</fullName>
    </submittedName>
</protein>
<comment type="caution">
    <text evidence="1">The sequence shown here is derived from an EMBL/GenBank/DDBJ whole genome shotgun (WGS) entry which is preliminary data.</text>
</comment>
<sequence length="954" mass="104957">MDTRNEFKYLNSPFAQNMMMRHFVKGADGDRVQCVGVAAYLSRSRELLSMIAAMMHTTAGGAPRAEEAIQTRILEGREGRRNLFYMRGKIAWILNYNKSKAQENLPRFLLKEASRLIVAYLVLVRPLEALLSSVGASEEDIAGQTKMMEYLFVSDGSRWTAEHYGMALEQAFTEEMGEDIGVREYRQIQAALSGYHLSKWKDILTDAEDAALEQQGHSTVTHERDYDRIVDQSAGMKANRQLRFEVASINWQMLVFPGGSRLEGGKATVQAQLVPAVPVVATVGGGDTPALPSTRSSAVTNIVVPVSVLNSLRKLLGNEGATFKSKEQAVATALMLERGDVQSDRYRRDMLIVLPTGTGKTLTWMIAQQRESRDSVTIVIVPLNASLMDLAVRLRHHGQSVHLQSGGDTLGITGKTGFVLTSVERAVGAAAIKEIHAEEHRIPTDRNASSLTKLICPIRLVIPFFESSTEVEEKRRLYNAFRKGEIQVMVATQAFGAGIDIKTVDIVIHAGSPRTMVDFAQESGRAGRSGQPGLSLIFVLAEKGRSPPWTATADRKRWRSGWKTQGVAGQDSASFWTEPVIDARMLCDRCRSDGASETTVMDDIWAQVESRRDAVQTTRSLSMSGTQSTEERLQATQSSNSTDLFTPGPPTSGSLREGSLTTPYRYRRPATTDDSPTVSRYGGYRTPGVVGQRSGGYDDLGTQSLFTPAKRIALGLTSGEEGSAKRRAVLAKLNLPRGREDLEMSGKKIAATPARTASNDLQKRYEIAILPHLEQFALKTQVCFTCLGMGIIAHCPNRKCPMEARMLRIEDVSSMVDVINQLGNLIRSRMAPMGHCPLCYLPSPEHEGTNAFHPNGVGKDLMGKYKRCLLFPSVIAKALACGSRMWLETMGSSALAAISEDPEWLQDLQSNGRSSPDVSLAGFARMLMADCNGEPWMMRVLYHMFKQAVEGDKR</sequence>
<reference evidence="1" key="1">
    <citation type="submission" date="2023-04" db="EMBL/GenBank/DDBJ databases">
        <title>Draft Genome sequencing of Naganishia species isolated from polar environments using Oxford Nanopore Technology.</title>
        <authorList>
            <person name="Leo P."/>
            <person name="Venkateswaran K."/>
        </authorList>
    </citation>
    <scope>NUCLEOTIDE SEQUENCE</scope>
    <source>
        <strain evidence="1">MNA-CCFEE 5262</strain>
    </source>
</reference>
<accession>A0ACC2VBX0</accession>
<evidence type="ECO:0000313" key="2">
    <source>
        <dbReference type="Proteomes" id="UP001230649"/>
    </source>
</evidence>
<dbReference type="EMBL" id="JASBWS010000113">
    <property type="protein sequence ID" value="KAJ9096479.1"/>
    <property type="molecule type" value="Genomic_DNA"/>
</dbReference>
<dbReference type="Proteomes" id="UP001230649">
    <property type="component" value="Unassembled WGS sequence"/>
</dbReference>
<name>A0ACC2VBX0_9TREE</name>
<evidence type="ECO:0000313" key="1">
    <source>
        <dbReference type="EMBL" id="KAJ9096479.1"/>
    </source>
</evidence>
<organism evidence="1 2">
    <name type="scientific">Naganishia adeliensis</name>
    <dbReference type="NCBI Taxonomy" id="92952"/>
    <lineage>
        <taxon>Eukaryota</taxon>
        <taxon>Fungi</taxon>
        <taxon>Dikarya</taxon>
        <taxon>Basidiomycota</taxon>
        <taxon>Agaricomycotina</taxon>
        <taxon>Tremellomycetes</taxon>
        <taxon>Filobasidiales</taxon>
        <taxon>Filobasidiaceae</taxon>
        <taxon>Naganishia</taxon>
    </lineage>
</organism>
<gene>
    <name evidence="1" type="ORF">QFC20_006422</name>
</gene>
<keyword evidence="2" id="KW-1185">Reference proteome</keyword>
<proteinExistence type="predicted"/>